<evidence type="ECO:0000256" key="2">
    <source>
        <dbReference type="SAM" id="SignalP"/>
    </source>
</evidence>
<evidence type="ECO:0000256" key="1">
    <source>
        <dbReference type="ARBA" id="ARBA00009477"/>
    </source>
</evidence>
<feature type="chain" id="PRO_5047226749" evidence="2">
    <location>
        <begin position="26"/>
        <end position="286"/>
    </location>
</feature>
<keyword evidence="5" id="KW-1185">Reference proteome</keyword>
<dbReference type="Pfam" id="PF25973">
    <property type="entry name" value="BSH_CzcB"/>
    <property type="match status" value="1"/>
</dbReference>
<comment type="similarity">
    <text evidence="1">Belongs to the membrane fusion protein (MFP) (TC 8.A.1) family.</text>
</comment>
<dbReference type="Gene3D" id="1.10.287.470">
    <property type="entry name" value="Helix hairpin bin"/>
    <property type="match status" value="1"/>
</dbReference>
<dbReference type="PANTHER" id="PTHR30469:SF15">
    <property type="entry name" value="HLYD FAMILY OF SECRETION PROTEINS"/>
    <property type="match status" value="1"/>
</dbReference>
<dbReference type="PANTHER" id="PTHR30469">
    <property type="entry name" value="MULTIDRUG RESISTANCE PROTEIN MDTA"/>
    <property type="match status" value="1"/>
</dbReference>
<dbReference type="SUPFAM" id="SSF111369">
    <property type="entry name" value="HlyD-like secretion proteins"/>
    <property type="match status" value="1"/>
</dbReference>
<organism evidence="4 5">
    <name type="scientific">Litorisediminicola beolgyonensis</name>
    <dbReference type="NCBI Taxonomy" id="1173614"/>
    <lineage>
        <taxon>Bacteria</taxon>
        <taxon>Pseudomonadati</taxon>
        <taxon>Pseudomonadota</taxon>
        <taxon>Alphaproteobacteria</taxon>
        <taxon>Rhodobacterales</taxon>
        <taxon>Paracoccaceae</taxon>
        <taxon>Litorisediminicola</taxon>
    </lineage>
</organism>
<evidence type="ECO:0000259" key="3">
    <source>
        <dbReference type="Pfam" id="PF25973"/>
    </source>
</evidence>
<proteinExistence type="inferred from homology"/>
<gene>
    <name evidence="4" type="ORF">ACFQ4E_01870</name>
</gene>
<dbReference type="Gene3D" id="2.40.50.100">
    <property type="match status" value="1"/>
</dbReference>
<dbReference type="InterPro" id="IPR058647">
    <property type="entry name" value="BSH_CzcB-like"/>
</dbReference>
<protein>
    <submittedName>
        <fullName evidence="4">Efflux RND transporter periplasmic adaptor subunit</fullName>
    </submittedName>
</protein>
<dbReference type="Proteomes" id="UP001597135">
    <property type="component" value="Unassembled WGS sequence"/>
</dbReference>
<dbReference type="Gene3D" id="2.40.30.170">
    <property type="match status" value="1"/>
</dbReference>
<sequence>MTRPCLAFCLAACLALALPPAVARAQAQSQEDLFPERAADCVIRPRDMIELTSLEEGVLTEILVDRGDMVEAGQVVARLESDLQTSALRLARLRAENTAAVSAAEARVAFRTEEVERRRALAQRSVASKADLAQAEVELTLAELELVSAKAELGLAQASFDEAELRLARRDIRAPVSGLVVRVSGALGEFAHEQAEVLSLAVLDPLRVEAWLPVDLYPRLALEQEAEVTIGHPLDTKREARVSAIDRVFDAGSGTFGVRLDLPNGDGSLPSGLKCGLRFHPVPASQ</sequence>
<dbReference type="NCBIfam" id="TIGR01730">
    <property type="entry name" value="RND_mfp"/>
    <property type="match status" value="1"/>
</dbReference>
<feature type="domain" description="CzcB-like barrel-sandwich hybrid" evidence="3">
    <location>
        <begin position="56"/>
        <end position="201"/>
    </location>
</feature>
<dbReference type="EMBL" id="JBHTMU010000002">
    <property type="protein sequence ID" value="MFD1341157.1"/>
    <property type="molecule type" value="Genomic_DNA"/>
</dbReference>
<evidence type="ECO:0000313" key="4">
    <source>
        <dbReference type="EMBL" id="MFD1341157.1"/>
    </source>
</evidence>
<name>A0ABW3ZDA6_9RHOB</name>
<evidence type="ECO:0000313" key="5">
    <source>
        <dbReference type="Proteomes" id="UP001597135"/>
    </source>
</evidence>
<dbReference type="InterPro" id="IPR006143">
    <property type="entry name" value="RND_pump_MFP"/>
</dbReference>
<keyword evidence="2" id="KW-0732">Signal</keyword>
<reference evidence="5" key="1">
    <citation type="journal article" date="2019" name="Int. J. Syst. Evol. Microbiol.">
        <title>The Global Catalogue of Microorganisms (GCM) 10K type strain sequencing project: providing services to taxonomists for standard genome sequencing and annotation.</title>
        <authorList>
            <consortium name="The Broad Institute Genomics Platform"/>
            <consortium name="The Broad Institute Genome Sequencing Center for Infectious Disease"/>
            <person name="Wu L."/>
            <person name="Ma J."/>
        </authorList>
    </citation>
    <scope>NUCLEOTIDE SEQUENCE [LARGE SCALE GENOMIC DNA]</scope>
    <source>
        <strain evidence="5">CCUG 62953</strain>
    </source>
</reference>
<feature type="signal peptide" evidence="2">
    <location>
        <begin position="1"/>
        <end position="25"/>
    </location>
</feature>
<dbReference type="RefSeq" id="WP_386801216.1">
    <property type="nucleotide sequence ID" value="NZ_JBHTMU010000002.1"/>
</dbReference>
<comment type="caution">
    <text evidence="4">The sequence shown here is derived from an EMBL/GenBank/DDBJ whole genome shotgun (WGS) entry which is preliminary data.</text>
</comment>
<accession>A0ABW3ZDA6</accession>